<accession>A0A0B7BXY8</accession>
<sequence length="90" mass="10007">CNILCFPWSILYGAFKEDNAEEDSKCLTSLTVTLMNISGLPPHSLFFQNKLLEMHIYNLKLTTAVLTPCAPNATLKGVLYSKNMAFAVVH</sequence>
<dbReference type="AlphaFoldDB" id="A0A0B7BXY8"/>
<reference evidence="1" key="1">
    <citation type="submission" date="2014-12" db="EMBL/GenBank/DDBJ databases">
        <title>Insight into the proteome of Arion vulgaris.</title>
        <authorList>
            <person name="Aradska J."/>
            <person name="Bulat T."/>
            <person name="Smidak R."/>
            <person name="Sarate P."/>
            <person name="Gangsoo J."/>
            <person name="Sialana F."/>
            <person name="Bilban M."/>
            <person name="Lubec G."/>
        </authorList>
    </citation>
    <scope>NUCLEOTIDE SEQUENCE</scope>
    <source>
        <tissue evidence="1">Skin</tissue>
    </source>
</reference>
<gene>
    <name evidence="1" type="primary">ORF215194</name>
</gene>
<name>A0A0B7BXY8_9EUPU</name>
<feature type="non-terminal residue" evidence="1">
    <location>
        <position position="1"/>
    </location>
</feature>
<organism evidence="1">
    <name type="scientific">Arion vulgaris</name>
    <dbReference type="NCBI Taxonomy" id="1028688"/>
    <lineage>
        <taxon>Eukaryota</taxon>
        <taxon>Metazoa</taxon>
        <taxon>Spiralia</taxon>
        <taxon>Lophotrochozoa</taxon>
        <taxon>Mollusca</taxon>
        <taxon>Gastropoda</taxon>
        <taxon>Heterobranchia</taxon>
        <taxon>Euthyneura</taxon>
        <taxon>Panpulmonata</taxon>
        <taxon>Eupulmonata</taxon>
        <taxon>Stylommatophora</taxon>
        <taxon>Helicina</taxon>
        <taxon>Arionoidea</taxon>
        <taxon>Arionidae</taxon>
        <taxon>Arion</taxon>
    </lineage>
</organism>
<protein>
    <submittedName>
        <fullName evidence="1">Uncharacterized protein</fullName>
    </submittedName>
</protein>
<dbReference type="EMBL" id="HACG01050381">
    <property type="protein sequence ID" value="CEK97246.1"/>
    <property type="molecule type" value="Transcribed_RNA"/>
</dbReference>
<evidence type="ECO:0000313" key="1">
    <source>
        <dbReference type="EMBL" id="CEK97246.1"/>
    </source>
</evidence>
<proteinExistence type="predicted"/>